<dbReference type="Gene3D" id="1.10.260.40">
    <property type="entry name" value="lambda repressor-like DNA-binding domains"/>
    <property type="match status" value="1"/>
</dbReference>
<feature type="compositionally biased region" description="Basic and acidic residues" evidence="2">
    <location>
        <begin position="77"/>
        <end position="88"/>
    </location>
</feature>
<sequence>MMLPSKLRDLRKKHGLSQKELAEKLMTTQAKVASWENGDSVPDISYIAKLAVLYDVSADYLLKDDKQEGQTIEPGEDMDRPNKKDADPKRIGRINSIYWTIVIAVYLLASIATGRWATSWVLFILGGAIWLIGAGFHWINSTK</sequence>
<name>A0ABQ3W9B9_9LACO</name>
<dbReference type="InterPro" id="IPR001387">
    <property type="entry name" value="Cro/C1-type_HTH"/>
</dbReference>
<feature type="transmembrane region" description="Helical" evidence="3">
    <location>
        <begin position="97"/>
        <end position="114"/>
    </location>
</feature>
<evidence type="ECO:0000259" key="4">
    <source>
        <dbReference type="PROSITE" id="PS50943"/>
    </source>
</evidence>
<dbReference type="CDD" id="cd00093">
    <property type="entry name" value="HTH_XRE"/>
    <property type="match status" value="1"/>
</dbReference>
<evidence type="ECO:0000256" key="3">
    <source>
        <dbReference type="SAM" id="Phobius"/>
    </source>
</evidence>
<dbReference type="PANTHER" id="PTHR46558">
    <property type="entry name" value="TRACRIPTIONAL REGULATORY PROTEIN-RELATED-RELATED"/>
    <property type="match status" value="1"/>
</dbReference>
<comment type="caution">
    <text evidence="5">The sequence shown here is derived from an EMBL/GenBank/DDBJ whole genome shotgun (WGS) entry which is preliminary data.</text>
</comment>
<feature type="region of interest" description="Disordered" evidence="2">
    <location>
        <begin position="65"/>
        <end position="88"/>
    </location>
</feature>
<dbReference type="Pfam" id="PF01381">
    <property type="entry name" value="HTH_3"/>
    <property type="match status" value="1"/>
</dbReference>
<dbReference type="PANTHER" id="PTHR46558:SF13">
    <property type="entry name" value="HTH-TYPE TRANSCRIPTIONAL REGULATOR IMMR"/>
    <property type="match status" value="1"/>
</dbReference>
<feature type="domain" description="HTH cro/C1-type" evidence="4">
    <location>
        <begin position="7"/>
        <end position="61"/>
    </location>
</feature>
<evidence type="ECO:0000313" key="6">
    <source>
        <dbReference type="Proteomes" id="UP000616547"/>
    </source>
</evidence>
<keyword evidence="1" id="KW-0238">DNA-binding</keyword>
<keyword evidence="3" id="KW-0472">Membrane</keyword>
<dbReference type="SMART" id="SM00530">
    <property type="entry name" value="HTH_XRE"/>
    <property type="match status" value="1"/>
</dbReference>
<keyword evidence="3" id="KW-1133">Transmembrane helix</keyword>
<evidence type="ECO:0000256" key="1">
    <source>
        <dbReference type="ARBA" id="ARBA00023125"/>
    </source>
</evidence>
<dbReference type="InterPro" id="IPR010982">
    <property type="entry name" value="Lambda_DNA-bd_dom_sf"/>
</dbReference>
<proteinExistence type="predicted"/>
<evidence type="ECO:0000313" key="5">
    <source>
        <dbReference type="EMBL" id="GHW02106.1"/>
    </source>
</evidence>
<protein>
    <recommendedName>
        <fullName evidence="4">HTH cro/C1-type domain-containing protein</fullName>
    </recommendedName>
</protein>
<keyword evidence="3" id="KW-0812">Transmembrane</keyword>
<dbReference type="Proteomes" id="UP000616547">
    <property type="component" value="Unassembled WGS sequence"/>
</dbReference>
<dbReference type="EMBL" id="BOCI01000487">
    <property type="protein sequence ID" value="GHW02106.1"/>
    <property type="molecule type" value="Genomic_DNA"/>
</dbReference>
<feature type="transmembrane region" description="Helical" evidence="3">
    <location>
        <begin position="120"/>
        <end position="139"/>
    </location>
</feature>
<reference evidence="6" key="1">
    <citation type="submission" date="2021-01" db="EMBL/GenBank/DDBJ databases">
        <title>Draft genome sequence of Nasalis larvatus strain YZ03.</title>
        <authorList>
            <person name="Suzuki-Hashido N."/>
            <person name="Tsuchida S."/>
            <person name="Hayakawa T."/>
        </authorList>
    </citation>
    <scope>NUCLEOTIDE SEQUENCE [LARGE SCALE GENOMIC DNA]</scope>
    <source>
        <strain evidence="6">YZ03</strain>
    </source>
</reference>
<gene>
    <name evidence="5" type="ORF">lacNasYZ03_17930</name>
</gene>
<accession>A0ABQ3W9B9</accession>
<organism evidence="5 6">
    <name type="scientific">Lactobacillus nasalidis</name>
    <dbReference type="NCBI Taxonomy" id="2797258"/>
    <lineage>
        <taxon>Bacteria</taxon>
        <taxon>Bacillati</taxon>
        <taxon>Bacillota</taxon>
        <taxon>Bacilli</taxon>
        <taxon>Lactobacillales</taxon>
        <taxon>Lactobacillaceae</taxon>
        <taxon>Lactobacillus</taxon>
    </lineage>
</organism>
<dbReference type="SUPFAM" id="SSF47413">
    <property type="entry name" value="lambda repressor-like DNA-binding domains"/>
    <property type="match status" value="1"/>
</dbReference>
<dbReference type="RefSeq" id="WP_201332137.1">
    <property type="nucleotide sequence ID" value="NZ_BOCG01000318.1"/>
</dbReference>
<evidence type="ECO:0000256" key="2">
    <source>
        <dbReference type="SAM" id="MobiDB-lite"/>
    </source>
</evidence>
<keyword evidence="6" id="KW-1185">Reference proteome</keyword>
<dbReference type="PROSITE" id="PS50943">
    <property type="entry name" value="HTH_CROC1"/>
    <property type="match status" value="1"/>
</dbReference>